<comment type="similarity">
    <text evidence="3 11">Belongs to the UbiA prenyltransferase family.</text>
</comment>
<dbReference type="Pfam" id="PF01040">
    <property type="entry name" value="UbiA"/>
    <property type="match status" value="1"/>
</dbReference>
<evidence type="ECO:0000256" key="4">
    <source>
        <dbReference type="ARBA" id="ARBA00022475"/>
    </source>
</evidence>
<dbReference type="GO" id="GO:0005886">
    <property type="term" value="C:plasma membrane"/>
    <property type="evidence" value="ECO:0007669"/>
    <property type="project" value="UniProtKB-SubCell"/>
</dbReference>
<dbReference type="NCBIfam" id="TIGR01474">
    <property type="entry name" value="ubiA_proteo"/>
    <property type="match status" value="1"/>
</dbReference>
<dbReference type="STRING" id="658167.SAMN04488135_10859"/>
<evidence type="ECO:0000256" key="3">
    <source>
        <dbReference type="ARBA" id="ARBA00005985"/>
    </source>
</evidence>
<dbReference type="InterPro" id="IPR030470">
    <property type="entry name" value="UbiA_prenylTrfase_CS"/>
</dbReference>
<organism evidence="14 15">
    <name type="scientific">Pollutimonas bauzanensis</name>
    <dbReference type="NCBI Taxonomy" id="658167"/>
    <lineage>
        <taxon>Bacteria</taxon>
        <taxon>Pseudomonadati</taxon>
        <taxon>Pseudomonadota</taxon>
        <taxon>Betaproteobacteria</taxon>
        <taxon>Burkholderiales</taxon>
        <taxon>Alcaligenaceae</taxon>
        <taxon>Pollutimonas</taxon>
    </lineage>
</organism>
<dbReference type="InterPro" id="IPR044878">
    <property type="entry name" value="UbiA_sf"/>
</dbReference>
<comment type="pathway">
    <text evidence="11">Cofactor biosynthesis; ubiquinone biosynthesis.</text>
</comment>
<reference evidence="14 15" key="1">
    <citation type="submission" date="2016-11" db="EMBL/GenBank/DDBJ databases">
        <authorList>
            <person name="Jaros S."/>
            <person name="Januszkiewicz K."/>
            <person name="Wedrychowicz H."/>
        </authorList>
    </citation>
    <scope>NUCLEOTIDE SEQUENCE [LARGE SCALE GENOMIC DNA]</scope>
    <source>
        <strain evidence="14 15">CGMCC 1.10190</strain>
    </source>
</reference>
<feature type="transmembrane region" description="Helical" evidence="11">
    <location>
        <begin position="158"/>
        <end position="176"/>
    </location>
</feature>
<dbReference type="EMBL" id="FQXE01000008">
    <property type="protein sequence ID" value="SHI06915.1"/>
    <property type="molecule type" value="Genomic_DNA"/>
</dbReference>
<keyword evidence="7 11" id="KW-0831">Ubiquinone biosynthesis</keyword>
<gene>
    <name evidence="11" type="primary">ubiA</name>
    <name evidence="14" type="ORF">SAMN04488135_10859</name>
</gene>
<keyword evidence="15" id="KW-1185">Reference proteome</keyword>
<evidence type="ECO:0000313" key="14">
    <source>
        <dbReference type="EMBL" id="SHI06915.1"/>
    </source>
</evidence>
<evidence type="ECO:0000256" key="9">
    <source>
        <dbReference type="ARBA" id="ARBA00022989"/>
    </source>
</evidence>
<dbReference type="InterPro" id="IPR006370">
    <property type="entry name" value="HB_polyprenyltransferase-like"/>
</dbReference>
<comment type="subcellular location">
    <subcellularLocation>
        <location evidence="11">Cell inner membrane</location>
        <topology evidence="11">Multi-pass membrane protein</topology>
    </subcellularLocation>
    <subcellularLocation>
        <location evidence="2">Membrane</location>
        <topology evidence="2">Multi-pass membrane protein</topology>
    </subcellularLocation>
</comment>
<sequence>MTPSSSESTHEAAAGAADPAGERRADAAPGAPDLSDMRPDDWVERWLPRSWGPYARLCRLDRPVGTWLTLLPCLAALAQAADGWPTLLRLFIFSLGALLMRGIGCCFNDIFDRDIDKKVERTRFRPLTSGQLTLKNALWFVLGQLVVCAVLLLALNEYSRWLALALMPIVIVYPLCKRFTYWPQVVLGIGFNWGMLMAWSDTQNSVPPAAVAMWLGAVLWQVGYDSIYAYVDVRDDRQLGLHSTALRFADKGKIWISGFYIATVALWVSAGAAMHMAWPYYVVMAAIAAHFTWQMRVFDLARPERNFMLFRSNMAIGVLLLLAALAGTLPG</sequence>
<proteinExistence type="inferred from homology"/>
<dbReference type="InterPro" id="IPR000537">
    <property type="entry name" value="UbiA_prenyltransferase"/>
</dbReference>
<dbReference type="GO" id="GO:0006744">
    <property type="term" value="P:ubiquinone biosynthetic process"/>
    <property type="evidence" value="ECO:0007669"/>
    <property type="project" value="UniProtKB-UniRule"/>
</dbReference>
<evidence type="ECO:0000256" key="11">
    <source>
        <dbReference type="HAMAP-Rule" id="MF_01635"/>
    </source>
</evidence>
<dbReference type="HAMAP" id="MF_01635">
    <property type="entry name" value="UbiA"/>
    <property type="match status" value="1"/>
</dbReference>
<dbReference type="FunFam" id="1.10.357.140:FF:000008">
    <property type="entry name" value="4-hydroxybenzoate octaprenyltransferase"/>
    <property type="match status" value="1"/>
</dbReference>
<evidence type="ECO:0000256" key="6">
    <source>
        <dbReference type="ARBA" id="ARBA00022679"/>
    </source>
</evidence>
<dbReference type="PANTHER" id="PTHR11048">
    <property type="entry name" value="PRENYLTRANSFERASES"/>
    <property type="match status" value="1"/>
</dbReference>
<evidence type="ECO:0000256" key="5">
    <source>
        <dbReference type="ARBA" id="ARBA00022519"/>
    </source>
</evidence>
<dbReference type="Proteomes" id="UP000184226">
    <property type="component" value="Unassembled WGS sequence"/>
</dbReference>
<name>A0A1M5Y479_9BURK</name>
<evidence type="ECO:0000313" key="15">
    <source>
        <dbReference type="Proteomes" id="UP000184226"/>
    </source>
</evidence>
<dbReference type="Gene3D" id="1.20.120.1780">
    <property type="entry name" value="UbiA prenyltransferase"/>
    <property type="match status" value="1"/>
</dbReference>
<comment type="catalytic activity">
    <reaction evidence="11">
        <text>all-trans-octaprenyl diphosphate + 4-hydroxybenzoate = 4-hydroxy-3-(all-trans-octaprenyl)benzoate + diphosphate</text>
        <dbReference type="Rhea" id="RHEA:27782"/>
        <dbReference type="ChEBI" id="CHEBI:1617"/>
        <dbReference type="ChEBI" id="CHEBI:17879"/>
        <dbReference type="ChEBI" id="CHEBI:33019"/>
        <dbReference type="ChEBI" id="CHEBI:57711"/>
        <dbReference type="EC" id="2.5.1.39"/>
    </reaction>
</comment>
<comment type="function">
    <text evidence="11">Catalyzes the prenylation of para-hydroxybenzoate (PHB) with an all-trans polyprenyl group. Mediates the second step in the final reaction sequence of ubiquinone-8 (UQ-8) biosynthesis, which is the condensation of the polyisoprenoid side chain with PHB, generating the first membrane-bound Q intermediate 3-octaprenyl-4-hydroxybenzoate.</text>
</comment>
<dbReference type="Gene3D" id="1.10.357.140">
    <property type="entry name" value="UbiA prenyltransferase"/>
    <property type="match status" value="1"/>
</dbReference>
<comment type="cofactor">
    <cofactor evidence="1 11">
        <name>Mg(2+)</name>
        <dbReference type="ChEBI" id="CHEBI:18420"/>
    </cofactor>
</comment>
<dbReference type="PANTHER" id="PTHR11048:SF28">
    <property type="entry name" value="4-HYDROXYBENZOATE POLYPRENYLTRANSFERASE, MITOCHONDRIAL"/>
    <property type="match status" value="1"/>
</dbReference>
<evidence type="ECO:0000256" key="8">
    <source>
        <dbReference type="ARBA" id="ARBA00022692"/>
    </source>
</evidence>
<feature type="region of interest" description="Disordered" evidence="13">
    <location>
        <begin position="1"/>
        <end position="36"/>
    </location>
</feature>
<evidence type="ECO:0000256" key="2">
    <source>
        <dbReference type="ARBA" id="ARBA00004141"/>
    </source>
</evidence>
<evidence type="ECO:0000256" key="13">
    <source>
        <dbReference type="SAM" id="MobiDB-lite"/>
    </source>
</evidence>
<keyword evidence="11" id="KW-0460">Magnesium</keyword>
<keyword evidence="8 11" id="KW-0812">Transmembrane</keyword>
<dbReference type="GO" id="GO:0008412">
    <property type="term" value="F:4-hydroxybenzoate polyprenyltransferase activity"/>
    <property type="evidence" value="ECO:0007669"/>
    <property type="project" value="UniProtKB-UniRule"/>
</dbReference>
<keyword evidence="6 11" id="KW-0808">Transferase</keyword>
<protein>
    <recommendedName>
        <fullName evidence="11 12">4-hydroxybenzoate octaprenyltransferase</fullName>
        <ecNumber evidence="11 12">2.5.1.39</ecNumber>
    </recommendedName>
    <alternativeName>
        <fullName evidence="11">4-HB polyprenyltransferase</fullName>
    </alternativeName>
</protein>
<evidence type="ECO:0000256" key="7">
    <source>
        <dbReference type="ARBA" id="ARBA00022688"/>
    </source>
</evidence>
<dbReference type="AlphaFoldDB" id="A0A1M5Y479"/>
<feature type="transmembrane region" description="Helical" evidence="11">
    <location>
        <begin position="252"/>
        <end position="272"/>
    </location>
</feature>
<keyword evidence="10 11" id="KW-0472">Membrane</keyword>
<dbReference type="InterPro" id="IPR039653">
    <property type="entry name" value="Prenyltransferase"/>
</dbReference>
<dbReference type="FunFam" id="1.20.120.1780:FF:000001">
    <property type="entry name" value="4-hydroxybenzoate octaprenyltransferase"/>
    <property type="match status" value="1"/>
</dbReference>
<evidence type="ECO:0000256" key="1">
    <source>
        <dbReference type="ARBA" id="ARBA00001946"/>
    </source>
</evidence>
<feature type="transmembrane region" description="Helical" evidence="11">
    <location>
        <begin position="310"/>
        <end position="329"/>
    </location>
</feature>
<feature type="transmembrane region" description="Helical" evidence="11">
    <location>
        <begin position="87"/>
        <end position="111"/>
    </location>
</feature>
<dbReference type="CDD" id="cd13959">
    <property type="entry name" value="PT_UbiA_COQ2"/>
    <property type="match status" value="1"/>
</dbReference>
<keyword evidence="9 11" id="KW-1133">Transmembrane helix</keyword>
<feature type="transmembrane region" description="Helical" evidence="11">
    <location>
        <begin position="132"/>
        <end position="152"/>
    </location>
</feature>
<keyword evidence="4 11" id="KW-1003">Cell membrane</keyword>
<feature type="transmembrane region" description="Helical" evidence="11">
    <location>
        <begin position="211"/>
        <end position="231"/>
    </location>
</feature>
<evidence type="ECO:0000256" key="10">
    <source>
        <dbReference type="ARBA" id="ARBA00023136"/>
    </source>
</evidence>
<keyword evidence="5 11" id="KW-0997">Cell inner membrane</keyword>
<dbReference type="EC" id="2.5.1.39" evidence="11 12"/>
<evidence type="ECO:0000256" key="12">
    <source>
        <dbReference type="NCBIfam" id="TIGR01474"/>
    </source>
</evidence>
<dbReference type="OrthoDB" id="9782418at2"/>
<dbReference type="PROSITE" id="PS00943">
    <property type="entry name" value="UBIA"/>
    <property type="match status" value="1"/>
</dbReference>
<accession>A0A1M5Y479</accession>
<feature type="transmembrane region" description="Helical" evidence="11">
    <location>
        <begin position="181"/>
        <end position="199"/>
    </location>
</feature>
<dbReference type="UniPathway" id="UPA00232"/>
<feature type="transmembrane region" description="Helical" evidence="11">
    <location>
        <begin position="278"/>
        <end position="298"/>
    </location>
</feature>